<dbReference type="Proteomes" id="UP001575105">
    <property type="component" value="Unassembled WGS sequence"/>
</dbReference>
<evidence type="ECO:0000256" key="1">
    <source>
        <dbReference type="SAM" id="Phobius"/>
    </source>
</evidence>
<gene>
    <name evidence="3" type="ORF">ACERK3_09880</name>
</gene>
<dbReference type="EMBL" id="JBGUBD010000005">
    <property type="protein sequence ID" value="MFA9478603.1"/>
    <property type="molecule type" value="Genomic_DNA"/>
</dbReference>
<dbReference type="NCBIfam" id="NF038131">
    <property type="entry name" value="choice_anch_K"/>
    <property type="match status" value="1"/>
</dbReference>
<name>A0ABV4U4S8_9BACT</name>
<feature type="chain" id="PRO_5046161807" evidence="2">
    <location>
        <begin position="34"/>
        <end position="231"/>
    </location>
</feature>
<evidence type="ECO:0000313" key="3">
    <source>
        <dbReference type="EMBL" id="MFA9478603.1"/>
    </source>
</evidence>
<keyword evidence="1" id="KW-1133">Transmembrane helix</keyword>
<dbReference type="RefSeq" id="WP_425345529.1">
    <property type="nucleotide sequence ID" value="NZ_JBGUBD010000005.1"/>
</dbReference>
<keyword evidence="4" id="KW-1185">Reference proteome</keyword>
<evidence type="ECO:0000256" key="2">
    <source>
        <dbReference type="SAM" id="SignalP"/>
    </source>
</evidence>
<organism evidence="3 4">
    <name type="scientific">Natronomicrosphaera hydrolytica</name>
    <dbReference type="NCBI Taxonomy" id="3242702"/>
    <lineage>
        <taxon>Bacteria</taxon>
        <taxon>Pseudomonadati</taxon>
        <taxon>Planctomycetota</taxon>
        <taxon>Phycisphaerae</taxon>
        <taxon>Phycisphaerales</taxon>
        <taxon>Phycisphaeraceae</taxon>
        <taxon>Natronomicrosphaera</taxon>
    </lineage>
</organism>
<sequence length="231" mass="24860">MNAISTRPLRSLCTATLIVGLAAVAMPAAPAMASSQFSGQAVSTFDANGSSSIQVGGDSPFSWGKSTISLQNQNFNNVSASQPFKISRVRHTNHSMNNLFFPGNYHLPITTELSFSDPSGLGNQTLAFDMDVTLRVLSDSLELDLGSAASTTFWAGNYEYQLDLLGFSNDGENFYNSFTTKKLWTKKHDLYAQIMPTGAVVPVPAAAWGGMALFGALGAIHRIRRRRLNAA</sequence>
<protein>
    <submittedName>
        <fullName evidence="3">Choice-of-anchor K domain-containing protein</fullName>
    </submittedName>
</protein>
<keyword evidence="1" id="KW-0812">Transmembrane</keyword>
<accession>A0ABV4U4S8</accession>
<dbReference type="InterPro" id="IPR047995">
    <property type="entry name" value="Choice_anch_K"/>
</dbReference>
<comment type="caution">
    <text evidence="3">The sequence shown here is derived from an EMBL/GenBank/DDBJ whole genome shotgun (WGS) entry which is preliminary data.</text>
</comment>
<reference evidence="3 4" key="1">
    <citation type="submission" date="2024-08" db="EMBL/GenBank/DDBJ databases">
        <title>Whole-genome sequencing of halo(alkali)philic microorganisms from hypersaline lakes.</title>
        <authorList>
            <person name="Sorokin D.Y."/>
            <person name="Merkel A.Y."/>
            <person name="Messina E."/>
            <person name="Yakimov M."/>
        </authorList>
    </citation>
    <scope>NUCLEOTIDE SEQUENCE [LARGE SCALE GENOMIC DNA]</scope>
    <source>
        <strain evidence="3 4">AB-hyl4</strain>
    </source>
</reference>
<feature type="transmembrane region" description="Helical" evidence="1">
    <location>
        <begin position="199"/>
        <end position="220"/>
    </location>
</feature>
<keyword evidence="2" id="KW-0732">Signal</keyword>
<proteinExistence type="predicted"/>
<feature type="signal peptide" evidence="2">
    <location>
        <begin position="1"/>
        <end position="33"/>
    </location>
</feature>
<evidence type="ECO:0000313" key="4">
    <source>
        <dbReference type="Proteomes" id="UP001575105"/>
    </source>
</evidence>
<keyword evidence="1" id="KW-0472">Membrane</keyword>